<proteinExistence type="predicted"/>
<evidence type="ECO:0000313" key="2">
    <source>
        <dbReference type="EMBL" id="MCM2371559.1"/>
    </source>
</evidence>
<dbReference type="InterPro" id="IPR050407">
    <property type="entry name" value="Geranylgeranyl_reductase"/>
</dbReference>
<dbReference type="RefSeq" id="WP_250929197.1">
    <property type="nucleotide sequence ID" value="NZ_JAMQBK010000032.1"/>
</dbReference>
<dbReference type="SUPFAM" id="SSF51905">
    <property type="entry name" value="FAD/NAD(P)-binding domain"/>
    <property type="match status" value="1"/>
</dbReference>
<accession>A0ABT0U4G1</accession>
<gene>
    <name evidence="2" type="ORF">NB063_13185</name>
</gene>
<protein>
    <submittedName>
        <fullName evidence="2">NAD(P)/FAD-dependent oxidoreductase</fullName>
    </submittedName>
</protein>
<dbReference type="InterPro" id="IPR002938">
    <property type="entry name" value="FAD-bd"/>
</dbReference>
<dbReference type="Gene3D" id="3.50.50.60">
    <property type="entry name" value="FAD/NAD(P)-binding domain"/>
    <property type="match status" value="1"/>
</dbReference>
<dbReference type="PRINTS" id="PR00420">
    <property type="entry name" value="RNGMNOXGNASE"/>
</dbReference>
<dbReference type="InterPro" id="IPR036188">
    <property type="entry name" value="FAD/NAD-bd_sf"/>
</dbReference>
<evidence type="ECO:0000259" key="1">
    <source>
        <dbReference type="Pfam" id="PF01494"/>
    </source>
</evidence>
<dbReference type="Proteomes" id="UP001202961">
    <property type="component" value="Unassembled WGS sequence"/>
</dbReference>
<organism evidence="2 3">
    <name type="scientific">Aporhodopirellula aestuarii</name>
    <dbReference type="NCBI Taxonomy" id="2950107"/>
    <lineage>
        <taxon>Bacteria</taxon>
        <taxon>Pseudomonadati</taxon>
        <taxon>Planctomycetota</taxon>
        <taxon>Planctomycetia</taxon>
        <taxon>Pirellulales</taxon>
        <taxon>Pirellulaceae</taxon>
        <taxon>Aporhodopirellula</taxon>
    </lineage>
</organism>
<dbReference type="EMBL" id="JAMQBK010000032">
    <property type="protein sequence ID" value="MCM2371559.1"/>
    <property type="molecule type" value="Genomic_DNA"/>
</dbReference>
<reference evidence="2 3" key="1">
    <citation type="journal article" date="2022" name="Syst. Appl. Microbiol.">
        <title>Rhodopirellula aestuarii sp. nov., a novel member of the genus Rhodopirellula isolated from brackish sediments collected in the Tagus River estuary, Portugal.</title>
        <authorList>
            <person name="Vitorino I.R."/>
            <person name="Klimek D."/>
            <person name="Calusinska M."/>
            <person name="Lobo-da-Cunha A."/>
            <person name="Vasconcelos V."/>
            <person name="Lage O.M."/>
        </authorList>
    </citation>
    <scope>NUCLEOTIDE SEQUENCE [LARGE SCALE GENOMIC DNA]</scope>
    <source>
        <strain evidence="2 3">ICT_H3.1</strain>
    </source>
</reference>
<keyword evidence="3" id="KW-1185">Reference proteome</keyword>
<sequence>MYDAVIVGASLAGCTTAIRLARCGWKVALLERSPNQDNYKKLCTHFIQPSAIPILNALGVTDAMEAAGGVRTDMRLCTPWGWIEEPETDYRQRGINLSRRTLDPLIRSYAASESGVEFHRGANVEKLVTHASKRVQGVVARVQGTTRQFHAPLVVAADGRNSTVAKLANIPVRSSNNTRFSYYTYYDGGLLTAGGNANFWHLESKLAFGYENGDGTSLLGIFLPAEDLASFRSDPAANFRSFWDSVPNAPSIGSAEPIAPLRGYVSYPNQLRPAAMPGLALVGDAVMSIDPMWAAGLSFAVASADRLVTALAQTQRSESSGTEKSIDQALGVYQRRQNRATFMHYQQIASFSRRKSSSWFERLLFSAAVHDSRVAQNAFSMIRRESSPLKLVSAANLWRIGLVHLKHRLGLKQMEVLSANKSTPQVAVTPEQALNNPATLSTLS</sequence>
<dbReference type="PANTHER" id="PTHR42685:SF22">
    <property type="entry name" value="CONDITIONED MEDIUM FACTOR RECEPTOR 1"/>
    <property type="match status" value="1"/>
</dbReference>
<evidence type="ECO:0000313" key="3">
    <source>
        <dbReference type="Proteomes" id="UP001202961"/>
    </source>
</evidence>
<dbReference type="PANTHER" id="PTHR42685">
    <property type="entry name" value="GERANYLGERANYL DIPHOSPHATE REDUCTASE"/>
    <property type="match status" value="1"/>
</dbReference>
<feature type="domain" description="FAD-binding" evidence="1">
    <location>
        <begin position="2"/>
        <end position="177"/>
    </location>
</feature>
<comment type="caution">
    <text evidence="2">The sequence shown here is derived from an EMBL/GenBank/DDBJ whole genome shotgun (WGS) entry which is preliminary data.</text>
</comment>
<name>A0ABT0U4G1_9BACT</name>
<dbReference type="Pfam" id="PF01494">
    <property type="entry name" value="FAD_binding_3"/>
    <property type="match status" value="1"/>
</dbReference>